<comment type="caution">
    <text evidence="5">The sequence shown here is derived from an EMBL/GenBank/DDBJ whole genome shotgun (WGS) entry which is preliminary data.</text>
</comment>
<proteinExistence type="inferred from homology"/>
<name>A0A4Z0MFU0_9BACT</name>
<gene>
    <name evidence="5" type="ORF">EU557_19200</name>
</gene>
<dbReference type="AlphaFoldDB" id="A0A4Z0MFU0"/>
<keyword evidence="3" id="KW-0687">Ribonucleoprotein</keyword>
<organism evidence="5 6">
    <name type="scientific">Hymenobacter wooponensis</name>
    <dbReference type="NCBI Taxonomy" id="1525360"/>
    <lineage>
        <taxon>Bacteria</taxon>
        <taxon>Pseudomonadati</taxon>
        <taxon>Bacteroidota</taxon>
        <taxon>Cytophagia</taxon>
        <taxon>Cytophagales</taxon>
        <taxon>Hymenobacteraceae</taxon>
        <taxon>Hymenobacter</taxon>
    </lineage>
</organism>
<dbReference type="InterPro" id="IPR030826">
    <property type="entry name" value="Ribosomal_bTHX/bTHXc/bTHXm"/>
</dbReference>
<dbReference type="NCBIfam" id="TIGR04560">
    <property type="entry name" value="ribo_THX"/>
    <property type="match status" value="1"/>
</dbReference>
<dbReference type="GO" id="GO:1990904">
    <property type="term" value="C:ribonucleoprotein complex"/>
    <property type="evidence" value="ECO:0007669"/>
    <property type="project" value="UniProtKB-KW"/>
</dbReference>
<feature type="region of interest" description="Disordered" evidence="4">
    <location>
        <begin position="1"/>
        <end position="39"/>
    </location>
</feature>
<evidence type="ECO:0000256" key="1">
    <source>
        <dbReference type="ARBA" id="ARBA00010834"/>
    </source>
</evidence>
<reference evidence="5 6" key="1">
    <citation type="submission" date="2019-04" db="EMBL/GenBank/DDBJ databases">
        <authorList>
            <person name="Feng G."/>
            <person name="Zhang J."/>
            <person name="Zhu H."/>
        </authorList>
    </citation>
    <scope>NUCLEOTIDE SEQUENCE [LARGE SCALE GENOMIC DNA]</scope>
    <source>
        <strain evidence="5 6">JCM 19491</strain>
    </source>
</reference>
<evidence type="ECO:0000313" key="5">
    <source>
        <dbReference type="EMBL" id="TGD78240.1"/>
    </source>
</evidence>
<evidence type="ECO:0000256" key="3">
    <source>
        <dbReference type="ARBA" id="ARBA00023274"/>
    </source>
</evidence>
<accession>A0A4Z0MFU0</accession>
<protein>
    <submittedName>
        <fullName evidence="5">30S ribosomal protein THX</fullName>
    </submittedName>
</protein>
<evidence type="ECO:0000313" key="6">
    <source>
        <dbReference type="Proteomes" id="UP000298284"/>
    </source>
</evidence>
<dbReference type="RefSeq" id="WP_135532105.1">
    <property type="nucleotide sequence ID" value="NZ_SRKZ01000006.1"/>
</dbReference>
<sequence length="39" mass="4248">MGKGDIKTKKGKRTNGSYGVHRKKRRAAKAGPPKPADKK</sequence>
<evidence type="ECO:0000256" key="2">
    <source>
        <dbReference type="ARBA" id="ARBA00022980"/>
    </source>
</evidence>
<comment type="similarity">
    <text evidence="1">Belongs to the bacterial ribosomal protein bTHX family.</text>
</comment>
<dbReference type="EMBL" id="SRKZ01000006">
    <property type="protein sequence ID" value="TGD78240.1"/>
    <property type="molecule type" value="Genomic_DNA"/>
</dbReference>
<keyword evidence="2 5" id="KW-0689">Ribosomal protein</keyword>
<keyword evidence="6" id="KW-1185">Reference proteome</keyword>
<evidence type="ECO:0000256" key="4">
    <source>
        <dbReference type="SAM" id="MobiDB-lite"/>
    </source>
</evidence>
<dbReference type="Proteomes" id="UP000298284">
    <property type="component" value="Unassembled WGS sequence"/>
</dbReference>
<dbReference type="GO" id="GO:0005840">
    <property type="term" value="C:ribosome"/>
    <property type="evidence" value="ECO:0007669"/>
    <property type="project" value="UniProtKB-KW"/>
</dbReference>